<evidence type="ECO:0000313" key="1">
    <source>
        <dbReference type="EMBL" id="MCE4554328.1"/>
    </source>
</evidence>
<name>A0ABS8XT11_9BURK</name>
<evidence type="ECO:0008006" key="3">
    <source>
        <dbReference type="Google" id="ProtNLM"/>
    </source>
</evidence>
<reference evidence="1 2" key="1">
    <citation type="submission" date="2021-12" db="EMBL/GenBank/DDBJ databases">
        <title>Genome seq of P8.</title>
        <authorList>
            <person name="Seo T."/>
        </authorList>
    </citation>
    <scope>NUCLEOTIDE SEQUENCE [LARGE SCALE GENOMIC DNA]</scope>
    <source>
        <strain evidence="1 2">P8</strain>
    </source>
</reference>
<dbReference type="EMBL" id="JAJTWU010000003">
    <property type="protein sequence ID" value="MCE4554328.1"/>
    <property type="molecule type" value="Genomic_DNA"/>
</dbReference>
<organism evidence="1 2">
    <name type="scientific">Pelomonas cellulosilytica</name>
    <dbReference type="NCBI Taxonomy" id="2906762"/>
    <lineage>
        <taxon>Bacteria</taxon>
        <taxon>Pseudomonadati</taxon>
        <taxon>Pseudomonadota</taxon>
        <taxon>Betaproteobacteria</taxon>
        <taxon>Burkholderiales</taxon>
        <taxon>Sphaerotilaceae</taxon>
        <taxon>Roseateles</taxon>
    </lineage>
</organism>
<dbReference type="Proteomes" id="UP001200741">
    <property type="component" value="Unassembled WGS sequence"/>
</dbReference>
<keyword evidence="2" id="KW-1185">Reference proteome</keyword>
<gene>
    <name evidence="1" type="ORF">LXT13_07695</name>
</gene>
<protein>
    <recommendedName>
        <fullName evidence="3">Baseplate protein J-like domain-containing protein</fullName>
    </recommendedName>
</protein>
<accession>A0ABS8XT11</accession>
<dbReference type="RefSeq" id="WP_233371254.1">
    <property type="nucleotide sequence ID" value="NZ_JAJTWU010000003.1"/>
</dbReference>
<comment type="caution">
    <text evidence="1">The sequence shown here is derived from an EMBL/GenBank/DDBJ whole genome shotgun (WGS) entry which is preliminary data.</text>
</comment>
<proteinExistence type="predicted"/>
<evidence type="ECO:0000313" key="2">
    <source>
        <dbReference type="Proteomes" id="UP001200741"/>
    </source>
</evidence>
<sequence>MTDGTAQSERFPRALEPGYFRPDELDFAQRVELTARLARQLRFHDMNHQEVGDWSALFTNDPTLMMARIAAADLWPRQQRFSAEADTATPAQLAAQALSLAGELDGWWRALAGAEDEATRQLCDRLELLITQQLAPDLRWIDRSFLQPQDTAGTPPAPGAVARELSALWQAPADEASAALPAAAVDDRERLRACFFTLLSAAEDVQHLAEALLPASLPTRRHEPAAALLIAFLQLCEVAQQQVNRLPARHVAFYLRDCLGFQPLPPRADRALLACERDLRTAGDVELPAGTAFDAGKDAAGRPVRFVTDAPLALTDLRVAALYTLHQERDSLIAPECHVAYVTRCKLAQPVPDGRRPWPLFGGGSIQTQDARIGLAVASPLLWLAEGEREIRLLLRQSEAGPGPRLLALRDAVLQARTPEALRAAFGVLLPHWLMAVSDAQEARALASGNPIPGDLDTRDWLELRAAFERVPRLAMPLMLKERLPPRRSQLFTRLLQGALRVSLSGATGWLVVDCRLERAERRATGSQPATAGCDLALRIRLKPDAPAIVGCEPPLHGADWTTRLPVLRLELTTQGRLYPYSLLSQLSLAAAELSVTVRGLRQLYVENHLGRLDASKAFMPFGPLPNLSSFVAIGAQEAARKNLDRLWLDLAWSELPADAGGFDAHYAGYTGPHAALLRQGDFTASAAWLRDGRWHPSRTLPGDERLFVQDAHSRELQSNRHIEIDPGSLRQLGRASSDDWGRMPRPRHGLLRLQLDGPRPAFGHAAYPAELAAAVSANARRRHPRPLPNPPYTPVIERLSLGYEASSVIALDRDDEPAGGPDCPLGERVFHLHPLGLQPLISAATGSTHRLLPDLGDNGNLYIGLQGCDAGGLLTLLFQLHDPLAASAAGDTARPALHWATLTGDDWRPLPPHRVLGDTTHGGITSGIVTLDLPYDMDTQHRIMPTGLYWLRLSASSDFEHFAGLLSVRTQGVELQRELAAAATATASGRAPAPPATLSDGAIGRPASGLRGLAAVTQVGRSFGLRREEDERALITRAGERLQHKNRASLGWDIERLLLERFPDICKVRCIPASDGSGRITVVVVPALPRNDPALACEMPRFNALDLARMADALRAAASPFADFNVRNPSYDQLQLRATISLRRGAHEGATLRRVNDAVLRALSPWFDDGYGPRFDWLVRAEELEARIRTIDGVQGVSRLSLLTLTCDDRLHYGLDDTAISDSPGAAHAQARVPWSLAVPLSYHLLTATDAPALPDPQPTGVSQLTVGSTFVIGRASP</sequence>